<evidence type="ECO:0000256" key="1">
    <source>
        <dbReference type="ARBA" id="ARBA00022729"/>
    </source>
</evidence>
<dbReference type="InterPro" id="IPR007110">
    <property type="entry name" value="Ig-like_dom"/>
</dbReference>
<reference evidence="7" key="1">
    <citation type="submission" date="2025-08" db="UniProtKB">
        <authorList>
            <consortium name="Ensembl"/>
        </authorList>
    </citation>
    <scope>IDENTIFICATION</scope>
</reference>
<evidence type="ECO:0000256" key="4">
    <source>
        <dbReference type="ARBA" id="ARBA00023319"/>
    </source>
</evidence>
<accession>A0A8C2F9C9</accession>
<keyword evidence="4" id="KW-0393">Immunoglobulin domain</keyword>
<evidence type="ECO:0000313" key="7">
    <source>
        <dbReference type="Ensembl" id="ENSCCRP00020053122.1"/>
    </source>
</evidence>
<dbReference type="InterPro" id="IPR051287">
    <property type="entry name" value="TCR_variable_region"/>
</dbReference>
<dbReference type="PANTHER" id="PTHR19367:SF18">
    <property type="entry name" value="T CELL RECEPTOR ALPHA VARIABLE 16"/>
    <property type="match status" value="1"/>
</dbReference>
<evidence type="ECO:0000259" key="6">
    <source>
        <dbReference type="PROSITE" id="PS50835"/>
    </source>
</evidence>
<dbReference type="Proteomes" id="UP000694701">
    <property type="component" value="Unplaced"/>
</dbReference>
<name>A0A8C2F9C9_CYPCA</name>
<dbReference type="PANTHER" id="PTHR19367">
    <property type="entry name" value="T-CELL RECEPTOR ALPHA CHAIN V REGION"/>
    <property type="match status" value="1"/>
</dbReference>
<dbReference type="Gene3D" id="2.60.40.10">
    <property type="entry name" value="Immunoglobulins"/>
    <property type="match status" value="1"/>
</dbReference>
<dbReference type="InterPro" id="IPR003599">
    <property type="entry name" value="Ig_sub"/>
</dbReference>
<sequence>MKYTHIHTLYFLLLEIKHSSSGWSFFTLLRTSFADTIQPLSSEKYVVEGKNVTLSCNYSAGTGNVNSLQWYRHYVGAKPQFLLLVNEYLNKSEPDLRLYSKATKEIKRVDLEIFSTAVSDSAVYYCALQPTVTGNTRTLYKKLTHCIASQKVVLYTWIVILNIKKS</sequence>
<dbReference type="GO" id="GO:0042101">
    <property type="term" value="C:T cell receptor complex"/>
    <property type="evidence" value="ECO:0007669"/>
    <property type="project" value="UniProtKB-KW"/>
</dbReference>
<dbReference type="SMART" id="SM00406">
    <property type="entry name" value="IGv"/>
    <property type="match status" value="1"/>
</dbReference>
<dbReference type="SUPFAM" id="SSF48726">
    <property type="entry name" value="Immunoglobulin"/>
    <property type="match status" value="1"/>
</dbReference>
<proteinExistence type="predicted"/>
<evidence type="ECO:0000256" key="2">
    <source>
        <dbReference type="ARBA" id="ARBA00023130"/>
    </source>
</evidence>
<keyword evidence="3" id="KW-0675">Receptor</keyword>
<dbReference type="SMART" id="SM00409">
    <property type="entry name" value="IG"/>
    <property type="match status" value="1"/>
</dbReference>
<dbReference type="GO" id="GO:0002250">
    <property type="term" value="P:adaptive immune response"/>
    <property type="evidence" value="ECO:0007669"/>
    <property type="project" value="UniProtKB-KW"/>
</dbReference>
<keyword evidence="1" id="KW-0732">Signal</keyword>
<dbReference type="InterPro" id="IPR036179">
    <property type="entry name" value="Ig-like_dom_sf"/>
</dbReference>
<keyword evidence="5" id="KW-1279">T cell receptor</keyword>
<evidence type="ECO:0000256" key="3">
    <source>
        <dbReference type="ARBA" id="ARBA00023170"/>
    </source>
</evidence>
<dbReference type="InterPro" id="IPR013106">
    <property type="entry name" value="Ig_V-set"/>
</dbReference>
<feature type="domain" description="Ig-like" evidence="6">
    <location>
        <begin position="39"/>
        <end position="144"/>
    </location>
</feature>
<keyword evidence="5" id="KW-0391">Immunity</keyword>
<dbReference type="AlphaFoldDB" id="A0A8C2F9C9"/>
<dbReference type="Pfam" id="PF07686">
    <property type="entry name" value="V-set"/>
    <property type="match status" value="1"/>
</dbReference>
<dbReference type="Ensembl" id="ENSCCRT00020057949.1">
    <property type="protein sequence ID" value="ENSCCRP00020053122.1"/>
    <property type="gene ID" value="ENSCCRG00020023762.1"/>
</dbReference>
<protein>
    <recommendedName>
        <fullName evidence="6">Ig-like domain-containing protein</fullName>
    </recommendedName>
</protein>
<organism evidence="7 8">
    <name type="scientific">Cyprinus carpio</name>
    <name type="common">Common carp</name>
    <dbReference type="NCBI Taxonomy" id="7962"/>
    <lineage>
        <taxon>Eukaryota</taxon>
        <taxon>Metazoa</taxon>
        <taxon>Chordata</taxon>
        <taxon>Craniata</taxon>
        <taxon>Vertebrata</taxon>
        <taxon>Euteleostomi</taxon>
        <taxon>Actinopterygii</taxon>
        <taxon>Neopterygii</taxon>
        <taxon>Teleostei</taxon>
        <taxon>Ostariophysi</taxon>
        <taxon>Cypriniformes</taxon>
        <taxon>Cyprinidae</taxon>
        <taxon>Cyprininae</taxon>
        <taxon>Cyprinus</taxon>
    </lineage>
</organism>
<dbReference type="InterPro" id="IPR013783">
    <property type="entry name" value="Ig-like_fold"/>
</dbReference>
<evidence type="ECO:0000256" key="5">
    <source>
        <dbReference type="ARBA" id="ARBA00043266"/>
    </source>
</evidence>
<dbReference type="PROSITE" id="PS50835">
    <property type="entry name" value="IG_LIKE"/>
    <property type="match status" value="1"/>
</dbReference>
<evidence type="ECO:0000313" key="8">
    <source>
        <dbReference type="Proteomes" id="UP000694701"/>
    </source>
</evidence>
<keyword evidence="2" id="KW-1064">Adaptive immunity</keyword>